<dbReference type="InterPro" id="IPR007627">
    <property type="entry name" value="RNA_pol_sigma70_r2"/>
</dbReference>
<dbReference type="NCBIfam" id="TIGR02937">
    <property type="entry name" value="sigma70-ECF"/>
    <property type="match status" value="1"/>
</dbReference>
<evidence type="ECO:0000256" key="6">
    <source>
        <dbReference type="ARBA" id="ARBA00023125"/>
    </source>
</evidence>
<dbReference type="InterPro" id="IPR036130">
    <property type="entry name" value="Pyridoxine-5'_phos_synth"/>
</dbReference>
<dbReference type="GO" id="GO:0003899">
    <property type="term" value="F:DNA-directed RNA polymerase activity"/>
    <property type="evidence" value="ECO:0007669"/>
    <property type="project" value="InterPro"/>
</dbReference>
<dbReference type="PANTHER" id="PTHR30456">
    <property type="entry name" value="PYRIDOXINE 5'-PHOSPHATE SYNTHASE"/>
    <property type="match status" value="1"/>
</dbReference>
<dbReference type="InterPro" id="IPR012845">
    <property type="entry name" value="RNA_pol_sigma_FliA_WhiG"/>
</dbReference>
<dbReference type="AlphaFoldDB" id="A0A1A9Z148"/>
<keyword evidence="3" id="KW-0805">Transcription regulation</keyword>
<dbReference type="InterPro" id="IPR013325">
    <property type="entry name" value="RNA_pol_sigma_r2"/>
</dbReference>
<evidence type="ECO:0000256" key="1">
    <source>
        <dbReference type="ARBA" id="ARBA00022490"/>
    </source>
</evidence>
<dbReference type="Gene3D" id="1.20.140.160">
    <property type="match status" value="1"/>
</dbReference>
<evidence type="ECO:0000256" key="3">
    <source>
        <dbReference type="ARBA" id="ARBA00023015"/>
    </source>
</evidence>
<dbReference type="InterPro" id="IPR004569">
    <property type="entry name" value="PyrdxlP_synth_PdxJ"/>
</dbReference>
<dbReference type="EnsemblMetazoa" id="GPAI000695-RA">
    <property type="protein sequence ID" value="GPAI000695-PA"/>
    <property type="gene ID" value="GPAI000695"/>
</dbReference>
<dbReference type="SUPFAM" id="SSF88946">
    <property type="entry name" value="Sigma2 domain of RNA polymerase sigma factors"/>
    <property type="match status" value="1"/>
</dbReference>
<organism evidence="9 10">
    <name type="scientific">Glossina pallidipes</name>
    <name type="common">Tsetse fly</name>
    <dbReference type="NCBI Taxonomy" id="7398"/>
    <lineage>
        <taxon>Eukaryota</taxon>
        <taxon>Metazoa</taxon>
        <taxon>Ecdysozoa</taxon>
        <taxon>Arthropoda</taxon>
        <taxon>Hexapoda</taxon>
        <taxon>Insecta</taxon>
        <taxon>Pterygota</taxon>
        <taxon>Neoptera</taxon>
        <taxon>Endopterygota</taxon>
        <taxon>Diptera</taxon>
        <taxon>Brachycera</taxon>
        <taxon>Muscomorpha</taxon>
        <taxon>Hippoboscoidea</taxon>
        <taxon>Glossinidae</taxon>
        <taxon>Glossina</taxon>
    </lineage>
</organism>
<evidence type="ECO:0000313" key="9">
    <source>
        <dbReference type="EnsemblMetazoa" id="GPAI000695-PA"/>
    </source>
</evidence>
<dbReference type="GO" id="GO:0006352">
    <property type="term" value="P:DNA-templated transcription initiation"/>
    <property type="evidence" value="ECO:0007669"/>
    <property type="project" value="InterPro"/>
</dbReference>
<dbReference type="GO" id="GO:0008897">
    <property type="term" value="F:holo-[acyl-carrier-protein] synthase activity"/>
    <property type="evidence" value="ECO:0007669"/>
    <property type="project" value="UniProtKB-EC"/>
</dbReference>
<evidence type="ECO:0000256" key="7">
    <source>
        <dbReference type="ARBA" id="ARBA00023163"/>
    </source>
</evidence>
<dbReference type="InterPro" id="IPR013785">
    <property type="entry name" value="Aldolase_TIM"/>
</dbReference>
<dbReference type="Pfam" id="PF04542">
    <property type="entry name" value="Sigma70_r2"/>
    <property type="match status" value="1"/>
</dbReference>
<keyword evidence="10" id="KW-1185">Reference proteome</keyword>
<dbReference type="CDD" id="cd06171">
    <property type="entry name" value="Sigma70_r4"/>
    <property type="match status" value="1"/>
</dbReference>
<dbReference type="PRINTS" id="PR00046">
    <property type="entry name" value="SIGMA70FCT"/>
</dbReference>
<dbReference type="GO" id="GO:0033856">
    <property type="term" value="F:pyridoxine 5'-phosphate synthase activity"/>
    <property type="evidence" value="ECO:0007669"/>
    <property type="project" value="InterPro"/>
</dbReference>
<dbReference type="VEuPathDB" id="VectorBase:GPAI000695"/>
<evidence type="ECO:0000259" key="8">
    <source>
        <dbReference type="PROSITE" id="PS00716"/>
    </source>
</evidence>
<evidence type="ECO:0000256" key="4">
    <source>
        <dbReference type="ARBA" id="ARBA00023082"/>
    </source>
</evidence>
<keyword evidence="5" id="KW-0664">Pyridoxine biosynthesis</keyword>
<protein>
    <recommendedName>
        <fullName evidence="8">RNA polymerase sigma-70 domain-containing protein</fullName>
    </recommendedName>
</protein>
<dbReference type="Pfam" id="PF04545">
    <property type="entry name" value="Sigma70_r4"/>
    <property type="match status" value="1"/>
</dbReference>
<dbReference type="InterPro" id="IPR037143">
    <property type="entry name" value="4-PPantetheinyl_Trfase_dom_sf"/>
</dbReference>
<dbReference type="Gene3D" id="3.20.20.70">
    <property type="entry name" value="Aldolase class I"/>
    <property type="match status" value="1"/>
</dbReference>
<dbReference type="InterPro" id="IPR007630">
    <property type="entry name" value="RNA_pol_sigma70_r4"/>
</dbReference>
<dbReference type="Proteomes" id="UP000092445">
    <property type="component" value="Unassembled WGS sequence"/>
</dbReference>
<accession>A0A1A9Z148</accession>
<dbReference type="InterPro" id="IPR000943">
    <property type="entry name" value="RNA_pol_sigma70"/>
</dbReference>
<dbReference type="Gene3D" id="1.10.1740.10">
    <property type="match status" value="1"/>
</dbReference>
<keyword evidence="6" id="KW-0238">DNA-binding</keyword>
<dbReference type="NCBIfam" id="NF003625">
    <property type="entry name" value="PRK05265.1-3"/>
    <property type="match status" value="1"/>
</dbReference>
<dbReference type="NCBIfam" id="NF005413">
    <property type="entry name" value="PRK06986.1"/>
    <property type="match status" value="1"/>
</dbReference>
<dbReference type="PROSITE" id="PS00716">
    <property type="entry name" value="SIGMA70_2"/>
    <property type="match status" value="1"/>
</dbReference>
<evidence type="ECO:0000256" key="2">
    <source>
        <dbReference type="ARBA" id="ARBA00022679"/>
    </source>
</evidence>
<dbReference type="PANTHER" id="PTHR30456:SF0">
    <property type="entry name" value="PYRIDOXINE 5'-PHOSPHATE SYNTHASE"/>
    <property type="match status" value="1"/>
</dbReference>
<dbReference type="STRING" id="7398.A0A1A9Z148"/>
<dbReference type="GO" id="GO:0000287">
    <property type="term" value="F:magnesium ion binding"/>
    <property type="evidence" value="ECO:0007669"/>
    <property type="project" value="InterPro"/>
</dbReference>
<dbReference type="GO" id="GO:0006633">
    <property type="term" value="P:fatty acid biosynthetic process"/>
    <property type="evidence" value="ECO:0007669"/>
    <property type="project" value="InterPro"/>
</dbReference>
<proteinExistence type="inferred from homology"/>
<dbReference type="GO" id="GO:0016987">
    <property type="term" value="F:sigma factor activity"/>
    <property type="evidence" value="ECO:0007669"/>
    <property type="project" value="UniProtKB-KW"/>
</dbReference>
<evidence type="ECO:0000313" key="10">
    <source>
        <dbReference type="Proteomes" id="UP000092445"/>
    </source>
</evidence>
<dbReference type="SUPFAM" id="SSF56214">
    <property type="entry name" value="4'-phosphopantetheinyl transferase"/>
    <property type="match status" value="1"/>
</dbReference>
<feature type="domain" description="RNA polymerase sigma-70" evidence="8">
    <location>
        <begin position="430"/>
        <end position="456"/>
    </location>
</feature>
<dbReference type="NCBIfam" id="TIGR00516">
    <property type="entry name" value="acpS"/>
    <property type="match status" value="1"/>
</dbReference>
<dbReference type="GO" id="GO:0003677">
    <property type="term" value="F:DNA binding"/>
    <property type="evidence" value="ECO:0007669"/>
    <property type="project" value="UniProtKB-KW"/>
</dbReference>
<dbReference type="Pfam" id="PF03740">
    <property type="entry name" value="PdxJ"/>
    <property type="match status" value="1"/>
</dbReference>
<dbReference type="InterPro" id="IPR007624">
    <property type="entry name" value="RNA_pol_sigma70_r3"/>
</dbReference>
<keyword evidence="4" id="KW-0731">Sigma factor</keyword>
<name>A0A1A9Z148_GLOPL</name>
<dbReference type="InterPro" id="IPR002582">
    <property type="entry name" value="ACPS"/>
</dbReference>
<dbReference type="GO" id="GO:0005829">
    <property type="term" value="C:cytosol"/>
    <property type="evidence" value="ECO:0007669"/>
    <property type="project" value="TreeGrafter"/>
</dbReference>
<reference evidence="10" key="1">
    <citation type="submission" date="2014-03" db="EMBL/GenBank/DDBJ databases">
        <authorList>
            <person name="Aksoy S."/>
            <person name="Warren W."/>
            <person name="Wilson R.K."/>
        </authorList>
    </citation>
    <scope>NUCLEOTIDE SEQUENCE [LARGE SCALE GENOMIC DNA]</scope>
    <source>
        <strain evidence="10">IAEA</strain>
    </source>
</reference>
<dbReference type="NCBIfam" id="TIGR02479">
    <property type="entry name" value="FliA_WhiG"/>
    <property type="match status" value="1"/>
</dbReference>
<keyword evidence="7" id="KW-0804">Transcription</keyword>
<dbReference type="InterPro" id="IPR028617">
    <property type="entry name" value="Sigma70_FliA"/>
</dbReference>
<dbReference type="InterPro" id="IPR013324">
    <property type="entry name" value="RNA_pol_sigma_r3/r4-like"/>
</dbReference>
<reference evidence="9" key="2">
    <citation type="submission" date="2020-05" db="UniProtKB">
        <authorList>
            <consortium name="EnsemblMetazoa"/>
        </authorList>
    </citation>
    <scope>IDENTIFICATION</scope>
    <source>
        <strain evidence="9">IAEA</strain>
    </source>
</reference>
<dbReference type="Pfam" id="PF04539">
    <property type="entry name" value="Sigma70_r3"/>
    <property type="match status" value="1"/>
</dbReference>
<dbReference type="SUPFAM" id="SSF88659">
    <property type="entry name" value="Sigma3 and sigma4 domains of RNA polymerase sigma factors"/>
    <property type="match status" value="2"/>
</dbReference>
<dbReference type="GO" id="GO:0008615">
    <property type="term" value="P:pyridoxine biosynthetic process"/>
    <property type="evidence" value="ECO:0007669"/>
    <property type="project" value="UniProtKB-KW"/>
</dbReference>
<dbReference type="InterPro" id="IPR014284">
    <property type="entry name" value="RNA_pol_sigma-70_dom"/>
</dbReference>
<sequence>MFKLSLGINIDHVATLRNAREGKDPSPVHAAILAEYAGADSITMHLREDRRHIHENDLFLIKKVIHSKINLEMAPTENMFSIAHNLLPNSCCLVPENREEITTESGLDIIKQKKNLHHLVVKLKKIGITVSVFIDPIEKQILAASEISADCVEINTAAKEAASKALGFGMRKGLSFAHFEVIHDHLGKPYLKLNSIAKTLLKDLNITDIHLSLTDERKYACAMVVFERYVLNKNDIFLWKQYTPMIRHEALRLQVKLPNSVELDDLIQSGMIGFLSAIENFDINQGASFSTYARSRIRWSMLDELRERDWVPRSVRRNARDIASAIQRLEQRLGLSATEKQIADELGVSLLEYQKMLQETNCGQIFSLEDLGNYQDNSGFKGINIPEDHTKDPCQLLLINTLKVKIIQEIRNLPKREQVLLNLYYQQELNLKEIGLVLGVGESRVSQLHSLAIKRLRSRLKDNI</sequence>
<dbReference type="HAMAP" id="MF_00962">
    <property type="entry name" value="Sigma70_FliA"/>
    <property type="match status" value="1"/>
</dbReference>
<dbReference type="SUPFAM" id="SSF63892">
    <property type="entry name" value="Pyridoxine 5'-phosphate synthase"/>
    <property type="match status" value="1"/>
</dbReference>
<keyword evidence="2" id="KW-0808">Transferase</keyword>
<keyword evidence="1" id="KW-0963">Cytoplasm</keyword>
<evidence type="ECO:0000256" key="5">
    <source>
        <dbReference type="ARBA" id="ARBA00023096"/>
    </source>
</evidence>